<proteinExistence type="predicted"/>
<feature type="region of interest" description="Disordered" evidence="1">
    <location>
        <begin position="1"/>
        <end position="98"/>
    </location>
</feature>
<protein>
    <submittedName>
        <fullName evidence="2">Uncharacterized protein</fullName>
    </submittedName>
</protein>
<reference evidence="2 3" key="1">
    <citation type="submission" date="2023-03" db="EMBL/GenBank/DDBJ databases">
        <title>High recombination rates correlate with genetic variation in Cardiocondyla obscurior ants.</title>
        <authorList>
            <person name="Errbii M."/>
        </authorList>
    </citation>
    <scope>NUCLEOTIDE SEQUENCE [LARGE SCALE GENOMIC DNA]</scope>
    <source>
        <strain evidence="2">Alpha-2009</strain>
        <tissue evidence="2">Whole body</tissue>
    </source>
</reference>
<comment type="caution">
    <text evidence="2">The sequence shown here is derived from an EMBL/GenBank/DDBJ whole genome shotgun (WGS) entry which is preliminary data.</text>
</comment>
<evidence type="ECO:0000313" key="2">
    <source>
        <dbReference type="EMBL" id="KAL0128738.1"/>
    </source>
</evidence>
<accession>A0AAW2GM95</accession>
<keyword evidence="3" id="KW-1185">Reference proteome</keyword>
<evidence type="ECO:0000256" key="1">
    <source>
        <dbReference type="SAM" id="MobiDB-lite"/>
    </source>
</evidence>
<feature type="compositionally biased region" description="Low complexity" evidence="1">
    <location>
        <begin position="58"/>
        <end position="74"/>
    </location>
</feature>
<dbReference type="AlphaFoldDB" id="A0AAW2GM95"/>
<name>A0AAW2GM95_9HYME</name>
<gene>
    <name evidence="2" type="ORF">PUN28_003843</name>
</gene>
<sequence length="98" mass="10600">MEGDGKLCETRSSAHKPSYITESLTLYPAAPFPPHRRPPSPRDETQLLSATSTHTPRHPSASRSPPRPISTAPARLHRALPPSPPSSPSLFAIPYVGE</sequence>
<dbReference type="EMBL" id="JADYXP020000003">
    <property type="protein sequence ID" value="KAL0128738.1"/>
    <property type="molecule type" value="Genomic_DNA"/>
</dbReference>
<dbReference type="Proteomes" id="UP001430953">
    <property type="component" value="Unassembled WGS sequence"/>
</dbReference>
<organism evidence="2 3">
    <name type="scientific">Cardiocondyla obscurior</name>
    <dbReference type="NCBI Taxonomy" id="286306"/>
    <lineage>
        <taxon>Eukaryota</taxon>
        <taxon>Metazoa</taxon>
        <taxon>Ecdysozoa</taxon>
        <taxon>Arthropoda</taxon>
        <taxon>Hexapoda</taxon>
        <taxon>Insecta</taxon>
        <taxon>Pterygota</taxon>
        <taxon>Neoptera</taxon>
        <taxon>Endopterygota</taxon>
        <taxon>Hymenoptera</taxon>
        <taxon>Apocrita</taxon>
        <taxon>Aculeata</taxon>
        <taxon>Formicoidea</taxon>
        <taxon>Formicidae</taxon>
        <taxon>Myrmicinae</taxon>
        <taxon>Cardiocondyla</taxon>
    </lineage>
</organism>
<evidence type="ECO:0000313" key="3">
    <source>
        <dbReference type="Proteomes" id="UP001430953"/>
    </source>
</evidence>